<dbReference type="InterPro" id="IPR052900">
    <property type="entry name" value="Phospholipid_Metab_Enz"/>
</dbReference>
<keyword evidence="3" id="KW-1185">Reference proteome</keyword>
<accession>A0ABW3CNP8</accession>
<dbReference type="Gene3D" id="3.60.21.70">
    <property type="entry name" value="PhoD-like phosphatase"/>
    <property type="match status" value="1"/>
</dbReference>
<evidence type="ECO:0000313" key="2">
    <source>
        <dbReference type="EMBL" id="MFD0855582.1"/>
    </source>
</evidence>
<protein>
    <submittedName>
        <fullName evidence="2">Alkaline phosphatase D family protein</fullName>
    </submittedName>
</protein>
<dbReference type="InterPro" id="IPR018946">
    <property type="entry name" value="PhoD-like_MPP"/>
</dbReference>
<organism evidence="2 3">
    <name type="scientific">Actinomadura adrarensis</name>
    <dbReference type="NCBI Taxonomy" id="1819600"/>
    <lineage>
        <taxon>Bacteria</taxon>
        <taxon>Bacillati</taxon>
        <taxon>Actinomycetota</taxon>
        <taxon>Actinomycetes</taxon>
        <taxon>Streptosporangiales</taxon>
        <taxon>Thermomonosporaceae</taxon>
        <taxon>Actinomadura</taxon>
    </lineage>
</organism>
<proteinExistence type="predicted"/>
<dbReference type="Proteomes" id="UP001597083">
    <property type="component" value="Unassembled WGS sequence"/>
</dbReference>
<dbReference type="Pfam" id="PF09423">
    <property type="entry name" value="PhoD"/>
    <property type="match status" value="1"/>
</dbReference>
<dbReference type="PANTHER" id="PTHR43606">
    <property type="entry name" value="PHOSPHATASE, PUTATIVE (AFU_ORTHOLOGUE AFUA_6G08710)-RELATED"/>
    <property type="match status" value="1"/>
</dbReference>
<dbReference type="PANTHER" id="PTHR43606:SF2">
    <property type="entry name" value="ALKALINE PHOSPHATASE FAMILY PROTEIN (AFU_ORTHOLOGUE AFUA_5G03860)"/>
    <property type="match status" value="1"/>
</dbReference>
<dbReference type="InterPro" id="IPR038607">
    <property type="entry name" value="PhoD-like_sf"/>
</dbReference>
<feature type="non-terminal residue" evidence="2">
    <location>
        <position position="1"/>
    </location>
</feature>
<name>A0ABW3CNP8_9ACTN</name>
<dbReference type="EMBL" id="JBHTIR010003672">
    <property type="protein sequence ID" value="MFD0855582.1"/>
    <property type="molecule type" value="Genomic_DNA"/>
</dbReference>
<reference evidence="3" key="1">
    <citation type="journal article" date="2019" name="Int. J. Syst. Evol. Microbiol.">
        <title>The Global Catalogue of Microorganisms (GCM) 10K type strain sequencing project: providing services to taxonomists for standard genome sequencing and annotation.</title>
        <authorList>
            <consortium name="The Broad Institute Genomics Platform"/>
            <consortium name="The Broad Institute Genome Sequencing Center for Infectious Disease"/>
            <person name="Wu L."/>
            <person name="Ma J."/>
        </authorList>
    </citation>
    <scope>NUCLEOTIDE SEQUENCE [LARGE SCALE GENOMIC DNA]</scope>
    <source>
        <strain evidence="3">JCM 31696</strain>
    </source>
</reference>
<sequence length="206" mass="22557">RGTVTDDGPRRDPSRLMLGDEQEAWFRAGFGRVPARWNIVPQQILMARLNTAADPEAPVVFSAGTWDGYQASQQRLFDTVSTALDRGTARNFVVLSGDVHCGYVSDVHADTLNPESPVIGAEFTSLSISSAQDFDPAANERRQVRRAVNPSLKWADLHCGYALCDLNPAELRVDFRVVDRVSVHDDPVFTAASFTVQDRVPGVTAA</sequence>
<comment type="caution">
    <text evidence="2">The sequence shown here is derived from an EMBL/GenBank/DDBJ whole genome shotgun (WGS) entry which is preliminary data.</text>
</comment>
<gene>
    <name evidence="2" type="ORF">ACFQ07_25295</name>
</gene>
<evidence type="ECO:0000259" key="1">
    <source>
        <dbReference type="Pfam" id="PF09423"/>
    </source>
</evidence>
<feature type="domain" description="PhoD-like phosphatase metallophosphatase" evidence="1">
    <location>
        <begin position="8"/>
        <end position="175"/>
    </location>
</feature>
<evidence type="ECO:0000313" key="3">
    <source>
        <dbReference type="Proteomes" id="UP001597083"/>
    </source>
</evidence>